<sequence>MYRNVKMAFAVAPLFALSSIATPVRADEPADAGPRYEDDAWYDVSEWFDGNDYNPTDEAIGRWDDEKFDFYDKQTSSDSDNDVEVMEAGDFYGEDWDDGYGRYADQDGDGRYESFSRYHDTDGDGLSDSHAAYNDSDGDGLYDGYKFSELTGNSKHDLPSSKVAQTTVNGLSGKRVRLSGTIADIKFVRRVGGLVRLLHVKPAEGDSMWVDLGDDRTYGLFKDDPITALGPIVKAGDKQVLMATSIETRGKQVPVKREGRQYSGTIESTKVANVRGEEHTVAKLKTDEGKRLTVDMGTLIEKDKYKEGDHVSVKGVPVKIGDRVILVADLESL</sequence>
<keyword evidence="3" id="KW-1185">Reference proteome</keyword>
<organism evidence="2 3">
    <name type="scientific">Allorhodopirellula heiligendammensis</name>
    <dbReference type="NCBI Taxonomy" id="2714739"/>
    <lineage>
        <taxon>Bacteria</taxon>
        <taxon>Pseudomonadati</taxon>
        <taxon>Planctomycetota</taxon>
        <taxon>Planctomycetia</taxon>
        <taxon>Pirellulales</taxon>
        <taxon>Pirellulaceae</taxon>
        <taxon>Allorhodopirellula</taxon>
    </lineage>
</organism>
<feature type="signal peptide" evidence="1">
    <location>
        <begin position="1"/>
        <end position="26"/>
    </location>
</feature>
<protein>
    <submittedName>
        <fullName evidence="2">Uncharacterized protein</fullName>
    </submittedName>
</protein>
<comment type="caution">
    <text evidence="2">The sequence shown here is derived from an EMBL/GenBank/DDBJ whole genome shotgun (WGS) entry which is preliminary data.</text>
</comment>
<feature type="chain" id="PRO_5022889619" evidence="1">
    <location>
        <begin position="27"/>
        <end position="333"/>
    </location>
</feature>
<dbReference type="AlphaFoldDB" id="A0A5C6BXW1"/>
<gene>
    <name evidence="2" type="ORF">Poly21_40520</name>
</gene>
<evidence type="ECO:0000256" key="1">
    <source>
        <dbReference type="SAM" id="SignalP"/>
    </source>
</evidence>
<dbReference type="OrthoDB" id="239433at2"/>
<reference evidence="2 3" key="1">
    <citation type="journal article" date="2020" name="Antonie Van Leeuwenhoek">
        <title>Rhodopirellula heiligendammensis sp. nov., Rhodopirellula pilleata sp. nov., and Rhodopirellula solitaria sp. nov. isolated from natural or artificial marine surfaces in Northern Germany and California, USA, and emended description of the genus Rhodopirellula.</title>
        <authorList>
            <person name="Kallscheuer N."/>
            <person name="Wiegand S."/>
            <person name="Jogler M."/>
            <person name="Boedeker C."/>
            <person name="Peeters S.H."/>
            <person name="Rast P."/>
            <person name="Heuer A."/>
            <person name="Jetten M.S.M."/>
            <person name="Rohde M."/>
            <person name="Jogler C."/>
        </authorList>
    </citation>
    <scope>NUCLEOTIDE SEQUENCE [LARGE SCALE GENOMIC DNA]</scope>
    <source>
        <strain evidence="2 3">Poly21</strain>
    </source>
</reference>
<accession>A0A5C6BXW1</accession>
<name>A0A5C6BXW1_9BACT</name>
<evidence type="ECO:0000313" key="2">
    <source>
        <dbReference type="EMBL" id="TWU16845.1"/>
    </source>
</evidence>
<proteinExistence type="predicted"/>
<dbReference type="EMBL" id="SJPU01000002">
    <property type="protein sequence ID" value="TWU16845.1"/>
    <property type="molecule type" value="Genomic_DNA"/>
</dbReference>
<keyword evidence="1" id="KW-0732">Signal</keyword>
<dbReference type="Proteomes" id="UP000319908">
    <property type="component" value="Unassembled WGS sequence"/>
</dbReference>
<evidence type="ECO:0000313" key="3">
    <source>
        <dbReference type="Proteomes" id="UP000319908"/>
    </source>
</evidence>